<accession>A0A1B4FN44</accession>
<dbReference type="AlphaFoldDB" id="A0A1B4FN44"/>
<dbReference type="RefSeq" id="WP_059472858.1">
    <property type="nucleotide sequence ID" value="NZ_CP013387.1"/>
</dbReference>
<name>A0A1B4FN44_9BURK</name>
<dbReference type="KEGG" id="buu:WS70_25500"/>
<gene>
    <name evidence="1" type="ORF">WS70_25500</name>
</gene>
<evidence type="ECO:0000313" key="2">
    <source>
        <dbReference type="Proteomes" id="UP000062519"/>
    </source>
</evidence>
<sequence>MPDSSRTLICIPILHSGIDMGQFAPLVDDAAQAHLGADTWQRRMIDVERMWDGIEEAIPRLGLDLKSVRIYQDGLPVCGRELEIVDDLAKAGSRNHRLLQTLSRQGATLVGTEAPELLVEEYELAWRLLNAASANRQRTDTERQLAADLLQRRDRFIARRIDETLPAGGTGILFVGALHRVAPLLPADLAVSYPLGSPTI</sequence>
<organism evidence="1 2">
    <name type="scientific">Burkholderia mayonis</name>
    <dbReference type="NCBI Taxonomy" id="1385591"/>
    <lineage>
        <taxon>Bacteria</taxon>
        <taxon>Pseudomonadati</taxon>
        <taxon>Pseudomonadota</taxon>
        <taxon>Betaproteobacteria</taxon>
        <taxon>Burkholderiales</taxon>
        <taxon>Burkholderiaceae</taxon>
        <taxon>Burkholderia</taxon>
        <taxon>pseudomallei group</taxon>
    </lineage>
</organism>
<dbReference type="EMBL" id="CP013387">
    <property type="protein sequence ID" value="AOJ05078.1"/>
    <property type="molecule type" value="Genomic_DNA"/>
</dbReference>
<dbReference type="Proteomes" id="UP000062519">
    <property type="component" value="Chromosome 2"/>
</dbReference>
<keyword evidence="2" id="KW-1185">Reference proteome</keyword>
<protein>
    <submittedName>
        <fullName evidence="1">Uncharacterized protein</fullName>
    </submittedName>
</protein>
<proteinExistence type="predicted"/>
<reference evidence="1 2" key="1">
    <citation type="submission" date="2015-12" db="EMBL/GenBank/DDBJ databases">
        <title>Diversity of Burkholderia near neighbor genomes.</title>
        <authorList>
            <person name="Sahl J."/>
            <person name="Wagner D."/>
            <person name="Keim P."/>
        </authorList>
    </citation>
    <scope>NUCLEOTIDE SEQUENCE [LARGE SCALE GENOMIC DNA]</scope>
    <source>
        <strain evidence="1 2">BDU6</strain>
    </source>
</reference>
<evidence type="ECO:0000313" key="1">
    <source>
        <dbReference type="EMBL" id="AOJ05078.1"/>
    </source>
</evidence>